<dbReference type="InterPro" id="IPR052535">
    <property type="entry name" value="Bacilysin_H2HPP_isomerase"/>
</dbReference>
<dbReference type="eggNOG" id="COG1917">
    <property type="taxonomic scope" value="Bacteria"/>
</dbReference>
<dbReference type="EMBL" id="DF820470">
    <property type="protein sequence ID" value="GAK59713.1"/>
    <property type="molecule type" value="Genomic_DNA"/>
</dbReference>
<keyword evidence="3" id="KW-1185">Reference proteome</keyword>
<reference evidence="2" key="1">
    <citation type="journal article" date="2015" name="PeerJ">
        <title>First genomic representation of candidate bacterial phylum KSB3 points to enhanced environmental sensing as a trigger of wastewater bulking.</title>
        <authorList>
            <person name="Sekiguchi Y."/>
            <person name="Ohashi A."/>
            <person name="Parks D.H."/>
            <person name="Yamauchi T."/>
            <person name="Tyson G.W."/>
            <person name="Hugenholtz P."/>
        </authorList>
    </citation>
    <scope>NUCLEOTIDE SEQUENCE [LARGE SCALE GENOMIC DNA]</scope>
</reference>
<dbReference type="HOGENOM" id="CLU_134269_2_1_0"/>
<dbReference type="STRING" id="1499967.U27_06698"/>
<dbReference type="PIRSF" id="PIRSF029883">
    <property type="entry name" value="KdgF"/>
    <property type="match status" value="1"/>
</dbReference>
<dbReference type="Gene3D" id="2.60.120.10">
    <property type="entry name" value="Jelly Rolls"/>
    <property type="match status" value="1"/>
</dbReference>
<evidence type="ECO:0000313" key="2">
    <source>
        <dbReference type="EMBL" id="GAK59713.1"/>
    </source>
</evidence>
<dbReference type="CDD" id="cd02238">
    <property type="entry name" value="cupin_KdgF"/>
    <property type="match status" value="1"/>
</dbReference>
<dbReference type="InterPro" id="IPR011051">
    <property type="entry name" value="RmlC_Cupin_sf"/>
</dbReference>
<protein>
    <submittedName>
        <fullName evidence="2">Possible pectin degradation protein</fullName>
    </submittedName>
</protein>
<sequence>MMEYFCNLEKVQQKTLLEGVRMKAVFGERIMMSFFDLDAGAVIPEHHHPHEQMGYVISGVLEFQIGGQQKICQTGDSYIIPSNVPHQVKVSDDAPARVLDVFSPPREEYK</sequence>
<feature type="domain" description="Cupin type-2" evidence="1">
    <location>
        <begin position="34"/>
        <end position="102"/>
    </location>
</feature>
<dbReference type="Proteomes" id="UP000030661">
    <property type="component" value="Unassembled WGS sequence"/>
</dbReference>
<evidence type="ECO:0000259" key="1">
    <source>
        <dbReference type="Pfam" id="PF07883"/>
    </source>
</evidence>
<name>A0A081C558_VECG1</name>
<accession>A0A081C558</accession>
<dbReference type="PANTHER" id="PTHR40112:SF1">
    <property type="entry name" value="H2HPP ISOMERASE"/>
    <property type="match status" value="1"/>
</dbReference>
<dbReference type="InterPro" id="IPR014710">
    <property type="entry name" value="RmlC-like_jellyroll"/>
</dbReference>
<dbReference type="PANTHER" id="PTHR40112">
    <property type="entry name" value="H2HPP ISOMERASE"/>
    <property type="match status" value="1"/>
</dbReference>
<dbReference type="InterPro" id="IPR025499">
    <property type="entry name" value="KdgF"/>
</dbReference>
<dbReference type="AlphaFoldDB" id="A0A081C558"/>
<evidence type="ECO:0000313" key="3">
    <source>
        <dbReference type="Proteomes" id="UP000030661"/>
    </source>
</evidence>
<gene>
    <name evidence="2" type="ORF">U27_06698</name>
</gene>
<organism evidence="2">
    <name type="scientific">Vecturithrix granuli</name>
    <dbReference type="NCBI Taxonomy" id="1499967"/>
    <lineage>
        <taxon>Bacteria</taxon>
        <taxon>Candidatus Moduliflexota</taxon>
        <taxon>Candidatus Vecturitrichia</taxon>
        <taxon>Candidatus Vecturitrichales</taxon>
        <taxon>Candidatus Vecturitrichaceae</taxon>
        <taxon>Candidatus Vecturithrix</taxon>
    </lineage>
</organism>
<dbReference type="InterPro" id="IPR013096">
    <property type="entry name" value="Cupin_2"/>
</dbReference>
<dbReference type="SUPFAM" id="SSF51182">
    <property type="entry name" value="RmlC-like cupins"/>
    <property type="match status" value="1"/>
</dbReference>
<proteinExistence type="predicted"/>
<dbReference type="Pfam" id="PF07883">
    <property type="entry name" value="Cupin_2"/>
    <property type="match status" value="1"/>
</dbReference>